<sequence>MEQKSIISEQTRKELDKNTVDFYLSEAEKQLDGVVDVSNRITERAYILLTGIITVLTGFGWILNMQEGNISLVLISIIGILASIVVLGILILKIICIHTVWLPGKKTSELDIDIFIDYYCSCKIRGDKRYVNIVADHLEAIENKIALNLEDIRVRTTWYGRCLKICFFTICIIVLILVAEHFTSVWALVHHWFELHCPV</sequence>
<dbReference type="EMBL" id="CP103166">
    <property type="protein sequence ID" value="UVQ96280.1"/>
    <property type="molecule type" value="Genomic_DNA"/>
</dbReference>
<name>A0AA94YB95_9BACE</name>
<feature type="transmembrane region" description="Helical" evidence="1">
    <location>
        <begin position="45"/>
        <end position="64"/>
    </location>
</feature>
<evidence type="ECO:0000256" key="1">
    <source>
        <dbReference type="SAM" id="Phobius"/>
    </source>
</evidence>
<evidence type="ECO:0000313" key="3">
    <source>
        <dbReference type="Proteomes" id="UP001060260"/>
    </source>
</evidence>
<accession>A0AA94YB95</accession>
<dbReference type="Proteomes" id="UP001060260">
    <property type="component" value="Chromosome"/>
</dbReference>
<protein>
    <recommendedName>
        <fullName evidence="4">Transmembrane protein</fullName>
    </recommendedName>
</protein>
<feature type="transmembrane region" description="Helical" evidence="1">
    <location>
        <begin position="165"/>
        <end position="189"/>
    </location>
</feature>
<organism evidence="2 3">
    <name type="scientific">Bacteroides caccae</name>
    <dbReference type="NCBI Taxonomy" id="47678"/>
    <lineage>
        <taxon>Bacteria</taxon>
        <taxon>Pseudomonadati</taxon>
        <taxon>Bacteroidota</taxon>
        <taxon>Bacteroidia</taxon>
        <taxon>Bacteroidales</taxon>
        <taxon>Bacteroidaceae</taxon>
        <taxon>Bacteroides</taxon>
    </lineage>
</organism>
<evidence type="ECO:0008006" key="4">
    <source>
        <dbReference type="Google" id="ProtNLM"/>
    </source>
</evidence>
<dbReference type="AlphaFoldDB" id="A0AA94YB95"/>
<keyword evidence="1" id="KW-1133">Transmembrane helix</keyword>
<feature type="transmembrane region" description="Helical" evidence="1">
    <location>
        <begin position="70"/>
        <end position="96"/>
    </location>
</feature>
<keyword evidence="1" id="KW-0812">Transmembrane</keyword>
<evidence type="ECO:0000313" key="2">
    <source>
        <dbReference type="EMBL" id="UVQ96280.1"/>
    </source>
</evidence>
<proteinExistence type="predicted"/>
<reference evidence="2" key="1">
    <citation type="submission" date="2022-08" db="EMBL/GenBank/DDBJ databases">
        <title>Genome Sequencing of Bacteroides fragilis Group Isolates with Nanopore Technology.</title>
        <authorList>
            <person name="Tisza M.J."/>
            <person name="Smith D."/>
            <person name="Dekker J.P."/>
        </authorList>
    </citation>
    <scope>NUCLEOTIDE SEQUENCE</scope>
    <source>
        <strain evidence="2">BFG-474</strain>
    </source>
</reference>
<gene>
    <name evidence="2" type="ORF">NXW23_18495</name>
</gene>
<keyword evidence="1" id="KW-0472">Membrane</keyword>